<proteinExistence type="inferred from homology"/>
<organism evidence="3 4">
    <name type="scientific">Cryobacterium adonitolivorans</name>
    <dbReference type="NCBI Taxonomy" id="1259189"/>
    <lineage>
        <taxon>Bacteria</taxon>
        <taxon>Bacillati</taxon>
        <taxon>Actinomycetota</taxon>
        <taxon>Actinomycetes</taxon>
        <taxon>Micrococcales</taxon>
        <taxon>Microbacteriaceae</taxon>
        <taxon>Cryobacterium</taxon>
    </lineage>
</organism>
<dbReference type="InterPro" id="IPR029062">
    <property type="entry name" value="Class_I_gatase-like"/>
</dbReference>
<evidence type="ECO:0000313" key="3">
    <source>
        <dbReference type="EMBL" id="TFC05173.1"/>
    </source>
</evidence>
<reference evidence="3 4" key="1">
    <citation type="submission" date="2019-03" db="EMBL/GenBank/DDBJ databases">
        <title>Genomics of glacier-inhabiting Cryobacterium strains.</title>
        <authorList>
            <person name="Liu Q."/>
            <person name="Xin Y.-H."/>
        </authorList>
    </citation>
    <scope>NUCLEOTIDE SEQUENCE [LARGE SCALE GENOMIC DNA]</scope>
    <source>
        <strain evidence="3 4">RHLS22-1</strain>
    </source>
</reference>
<comment type="similarity">
    <text evidence="1">Belongs to the peptidase C56 family.</text>
</comment>
<dbReference type="InterPro" id="IPR002818">
    <property type="entry name" value="DJ-1/PfpI"/>
</dbReference>
<dbReference type="NCBIfam" id="TIGR01382">
    <property type="entry name" value="PfpI"/>
    <property type="match status" value="1"/>
</dbReference>
<dbReference type="PROSITE" id="PS51276">
    <property type="entry name" value="PEPTIDASE_C56_PFPI"/>
    <property type="match status" value="1"/>
</dbReference>
<dbReference type="EMBL" id="SOFL01000009">
    <property type="protein sequence ID" value="TFC05173.1"/>
    <property type="molecule type" value="Genomic_DNA"/>
</dbReference>
<dbReference type="OrthoDB" id="9792284at2"/>
<dbReference type="PANTHER" id="PTHR42733">
    <property type="entry name" value="DJ-1 PROTEIN"/>
    <property type="match status" value="1"/>
</dbReference>
<evidence type="ECO:0000313" key="4">
    <source>
        <dbReference type="Proteomes" id="UP000297907"/>
    </source>
</evidence>
<accession>A0A4R8WD31</accession>
<evidence type="ECO:0000259" key="2">
    <source>
        <dbReference type="Pfam" id="PF01965"/>
    </source>
</evidence>
<evidence type="ECO:0000256" key="1">
    <source>
        <dbReference type="ARBA" id="ARBA00008542"/>
    </source>
</evidence>
<dbReference type="CDD" id="cd03169">
    <property type="entry name" value="GATase1_PfpI_1"/>
    <property type="match status" value="1"/>
</dbReference>
<dbReference type="SUPFAM" id="SSF52317">
    <property type="entry name" value="Class I glutamine amidotransferase-like"/>
    <property type="match status" value="1"/>
</dbReference>
<dbReference type="PANTHER" id="PTHR42733:SF2">
    <property type="entry name" value="DJ-1_THIJ_PFPI FAMILY PROTEIN"/>
    <property type="match status" value="1"/>
</dbReference>
<name>A0A4R8WD31_9MICO</name>
<protein>
    <submittedName>
        <fullName evidence="3">DJ-1/PfpI family protein</fullName>
    </submittedName>
</protein>
<sequence length="197" mass="21607">MDKIIILTGDAAETLEVFYPYQRLLEAGYEVHIAAPEKKTLQFVVHDFVDGFDTYTEKLGHTLAADVAFRDVNPADYLALVVPGGRAPEYIRNDEDAQRIVRYFFETNAPVAALCHGPMLLAAAGVLKGGRISSAYPALKLDVELAGGIFENGAAVVDGNLVSGRAWPDHPEWMREFMKLLDDARVQSRPVEAVTTA</sequence>
<dbReference type="RefSeq" id="WP_134452634.1">
    <property type="nucleotide sequence ID" value="NZ_SOFL01000009.1"/>
</dbReference>
<dbReference type="Gene3D" id="3.40.50.880">
    <property type="match status" value="1"/>
</dbReference>
<keyword evidence="4" id="KW-1185">Reference proteome</keyword>
<gene>
    <name evidence="3" type="ORF">E3O42_04005</name>
</gene>
<dbReference type="Proteomes" id="UP000297907">
    <property type="component" value="Unassembled WGS sequence"/>
</dbReference>
<dbReference type="Pfam" id="PF01965">
    <property type="entry name" value="DJ-1_PfpI"/>
    <property type="match status" value="1"/>
</dbReference>
<dbReference type="InterPro" id="IPR006286">
    <property type="entry name" value="C56_PfpI-like"/>
</dbReference>
<dbReference type="AlphaFoldDB" id="A0A4R8WD31"/>
<comment type="caution">
    <text evidence="3">The sequence shown here is derived from an EMBL/GenBank/DDBJ whole genome shotgun (WGS) entry which is preliminary data.</text>
</comment>
<feature type="domain" description="DJ-1/PfpI" evidence="2">
    <location>
        <begin position="3"/>
        <end position="179"/>
    </location>
</feature>